<name>A0A5E4Q1W1_9NEOP</name>
<gene>
    <name evidence="2" type="ORF">LSINAPIS_LOCUS3993</name>
</gene>
<accession>A0A5E4Q1W1</accession>
<feature type="signal peptide" evidence="1">
    <location>
        <begin position="1"/>
        <end position="23"/>
    </location>
</feature>
<organism evidence="2 3">
    <name type="scientific">Leptidea sinapis</name>
    <dbReference type="NCBI Taxonomy" id="189913"/>
    <lineage>
        <taxon>Eukaryota</taxon>
        <taxon>Metazoa</taxon>
        <taxon>Ecdysozoa</taxon>
        <taxon>Arthropoda</taxon>
        <taxon>Hexapoda</taxon>
        <taxon>Insecta</taxon>
        <taxon>Pterygota</taxon>
        <taxon>Neoptera</taxon>
        <taxon>Endopterygota</taxon>
        <taxon>Lepidoptera</taxon>
        <taxon>Glossata</taxon>
        <taxon>Ditrysia</taxon>
        <taxon>Papilionoidea</taxon>
        <taxon>Pieridae</taxon>
        <taxon>Dismorphiinae</taxon>
        <taxon>Leptidea</taxon>
    </lineage>
</organism>
<evidence type="ECO:0000313" key="2">
    <source>
        <dbReference type="EMBL" id="VVC91287.1"/>
    </source>
</evidence>
<feature type="chain" id="PRO_5022856392" evidence="1">
    <location>
        <begin position="24"/>
        <end position="354"/>
    </location>
</feature>
<reference evidence="2 3" key="1">
    <citation type="submission" date="2017-07" db="EMBL/GenBank/DDBJ databases">
        <authorList>
            <person name="Talla V."/>
            <person name="Backstrom N."/>
        </authorList>
    </citation>
    <scope>NUCLEOTIDE SEQUENCE [LARGE SCALE GENOMIC DNA]</scope>
</reference>
<dbReference type="Proteomes" id="UP000324832">
    <property type="component" value="Unassembled WGS sequence"/>
</dbReference>
<keyword evidence="1" id="KW-0732">Signal</keyword>
<protein>
    <submittedName>
        <fullName evidence="2">Uncharacterized protein</fullName>
    </submittedName>
</protein>
<dbReference type="AlphaFoldDB" id="A0A5E4Q1W1"/>
<keyword evidence="3" id="KW-1185">Reference proteome</keyword>
<dbReference type="EMBL" id="FZQP02001015">
    <property type="protein sequence ID" value="VVC91287.1"/>
    <property type="molecule type" value="Genomic_DNA"/>
</dbReference>
<sequence>MYRRQMFVIICAIIVIISSTTHQNELVDLNLDLFSDYEFRMFGDEKRDLRRRFLSRKKEFRNDNYRVKLIENLTDGIYIDDIMHTEYVKRQPLYEESKKYESVFRNLLSMKGVKYIFKRDFFWRTWRYLKNDKNASVIYYKSVGNFNVSCPKCQYSAYWIIEENPPPCPYEIISIQNPRNICTIHYNEIYKPLQSCRFITIERILETCNNPVETKWRIIRDYSVVPDLDLDIKPDLIMFKMINSSNHIFFSRIMKPANKNYVCVNDCGLWDPNTKKVLKKESKVVLNLMNHRQKNKREYKLNTPTMYQEGFEPNGLHYKMLVKPAGNLATAKSISSCKKIKDLYAEKEYQYFDY</sequence>
<proteinExistence type="predicted"/>
<evidence type="ECO:0000256" key="1">
    <source>
        <dbReference type="SAM" id="SignalP"/>
    </source>
</evidence>
<evidence type="ECO:0000313" key="3">
    <source>
        <dbReference type="Proteomes" id="UP000324832"/>
    </source>
</evidence>